<keyword evidence="10" id="KW-1185">Reference proteome</keyword>
<comment type="activity regulation">
    <text evidence="5">Appears to be allosterically activated by the binding of pArg-containing polypeptides to the pArg-binding pocket localized in the C-terminal domain of McsB.</text>
</comment>
<dbReference type="InterPro" id="IPR022414">
    <property type="entry name" value="ATP-guanido_PTrfase_cat"/>
</dbReference>
<feature type="short sequence motif" description="RDXXRA motif of the pArg binding pocket involved in allosteric regulation" evidence="5">
    <location>
        <begin position="339"/>
        <end position="344"/>
    </location>
</feature>
<evidence type="ECO:0000256" key="6">
    <source>
        <dbReference type="PROSITE-ProRule" id="PRU00843"/>
    </source>
</evidence>
<dbReference type="RefSeq" id="WP_013176412.1">
    <property type="nucleotide sequence ID" value="NC_014220.1"/>
</dbReference>
<dbReference type="InterPro" id="IPR014746">
    <property type="entry name" value="Gln_synth/guanido_kin_cat_dom"/>
</dbReference>
<dbReference type="PROSITE" id="PS51510">
    <property type="entry name" value="PHOSPHAGEN_KINASE_C"/>
    <property type="match status" value="1"/>
</dbReference>
<dbReference type="GO" id="GO:0004111">
    <property type="term" value="F:creatine kinase activity"/>
    <property type="evidence" value="ECO:0007669"/>
    <property type="project" value="InterPro"/>
</dbReference>
<keyword evidence="2 5" id="KW-0547">Nucleotide-binding</keyword>
<evidence type="ECO:0000313" key="10">
    <source>
        <dbReference type="Proteomes" id="UP000000378"/>
    </source>
</evidence>
<keyword evidence="4 5" id="KW-0067">ATP-binding</keyword>
<dbReference type="InterPro" id="IPR022415">
    <property type="entry name" value="ATP-guanido_PTrfase_AS"/>
</dbReference>
<feature type="binding site" evidence="5 6">
    <location>
        <position position="127"/>
    </location>
    <ligand>
        <name>ATP</name>
        <dbReference type="ChEBI" id="CHEBI:30616"/>
    </ligand>
</feature>
<dbReference type="Proteomes" id="UP000000378">
    <property type="component" value="Chromosome"/>
</dbReference>
<keyword evidence="3 5" id="KW-0418">Kinase</keyword>
<dbReference type="EC" id="2.7.14.1" evidence="5"/>
<dbReference type="GO" id="GO:1990424">
    <property type="term" value="F:protein arginine kinase activity"/>
    <property type="evidence" value="ECO:0007669"/>
    <property type="project" value="UniProtKB-EC"/>
</dbReference>
<feature type="binding site" evidence="5 6">
    <location>
        <begin position="27"/>
        <end position="31"/>
    </location>
    <ligand>
        <name>ATP</name>
        <dbReference type="ChEBI" id="CHEBI:30616"/>
    </ligand>
</feature>
<reference evidence="9 10" key="2">
    <citation type="journal article" date="2010" name="Stand. Genomic Sci.">
        <title>Complete genome sequence of Syntrophothermus lipocalidus type strain (TGB-C1).</title>
        <authorList>
            <person name="Djao O.D."/>
            <person name="Zhang X."/>
            <person name="Lucas S."/>
            <person name="Lapidus A."/>
            <person name="Del Rio T.G."/>
            <person name="Nolan M."/>
            <person name="Tice H."/>
            <person name="Cheng J.F."/>
            <person name="Han C."/>
            <person name="Tapia R."/>
            <person name="Goodwin L."/>
            <person name="Pitluck S."/>
            <person name="Liolios K."/>
            <person name="Ivanova N."/>
            <person name="Mavromatis K."/>
            <person name="Mikhailova N."/>
            <person name="Ovchinnikova G."/>
            <person name="Pati A."/>
            <person name="Brambilla E."/>
            <person name="Chen A."/>
            <person name="Palaniappan K."/>
            <person name="Land M."/>
            <person name="Hauser L."/>
            <person name="Chang Y.J."/>
            <person name="Jeffries C.D."/>
            <person name="Rohde M."/>
            <person name="Sikorski J."/>
            <person name="Spring S."/>
            <person name="Goker M."/>
            <person name="Detter J.C."/>
            <person name="Woyke T."/>
            <person name="Bristow J."/>
            <person name="Eisen J.A."/>
            <person name="Markowitz V."/>
            <person name="Hugenholtz P."/>
            <person name="Kyrpides N.C."/>
            <person name="Klenk H.P."/>
        </authorList>
    </citation>
    <scope>NUCLEOTIDE SEQUENCE [LARGE SCALE GENOMIC DNA]</scope>
    <source>
        <strain evidence="10">DSM 12680 / TGB-C1</strain>
    </source>
</reference>
<dbReference type="CDD" id="cd07930">
    <property type="entry name" value="bacterial_phosphagen_kinase"/>
    <property type="match status" value="1"/>
</dbReference>
<evidence type="ECO:0000313" key="9">
    <source>
        <dbReference type="EMBL" id="ADI03010.1"/>
    </source>
</evidence>
<feature type="binding site" evidence="6">
    <location>
        <begin position="209"/>
        <end position="214"/>
    </location>
    <ligand>
        <name>ATP</name>
        <dbReference type="ChEBI" id="CHEBI:30616"/>
    </ligand>
</feature>
<dbReference type="Gene3D" id="3.30.590.10">
    <property type="entry name" value="Glutamine synthetase/guanido kinase, catalytic domain"/>
    <property type="match status" value="1"/>
</dbReference>
<dbReference type="SUPFAM" id="SSF55931">
    <property type="entry name" value="Glutamine synthetase/guanido kinase"/>
    <property type="match status" value="1"/>
</dbReference>
<accession>D7CJQ5</accession>
<dbReference type="PANTHER" id="PTHR11547:SF38">
    <property type="entry name" value="ARGININE KINASE 1-RELATED"/>
    <property type="match status" value="1"/>
</dbReference>
<comment type="catalytic activity">
    <reaction evidence="5">
        <text>L-arginyl-[protein] + ATP = N(omega)-phospho-L-arginyl-[protein] + ADP + H(+)</text>
        <dbReference type="Rhea" id="RHEA:43384"/>
        <dbReference type="Rhea" id="RHEA-COMP:10532"/>
        <dbReference type="Rhea" id="RHEA-COMP:10533"/>
        <dbReference type="ChEBI" id="CHEBI:15378"/>
        <dbReference type="ChEBI" id="CHEBI:29965"/>
        <dbReference type="ChEBI" id="CHEBI:30616"/>
        <dbReference type="ChEBI" id="CHEBI:83226"/>
        <dbReference type="ChEBI" id="CHEBI:456216"/>
        <dbReference type="EC" id="2.7.14.1"/>
    </reaction>
</comment>
<dbReference type="STRING" id="643648.Slip_2269"/>
<feature type="binding site" evidence="5 6">
    <location>
        <begin position="178"/>
        <end position="182"/>
    </location>
    <ligand>
        <name>ATP</name>
        <dbReference type="ChEBI" id="CHEBI:30616"/>
    </ligand>
</feature>
<feature type="binding site" evidence="5 6">
    <location>
        <position position="92"/>
    </location>
    <ligand>
        <name>ATP</name>
        <dbReference type="ChEBI" id="CHEBI:30616"/>
    </ligand>
</feature>
<dbReference type="PROSITE" id="PS00112">
    <property type="entry name" value="PHOSPHAGEN_KINASE"/>
    <property type="match status" value="1"/>
</dbReference>
<sequence length="356" mass="40005">MGITDILNRTYVSWMDAAGPESDIVISTRVRLARNLNQLPFPHLTDEATGKQLMQKIRAALPENEEGIFRGLELVSLSQLSPLDRTILVEKHLISPEHAESNSPYRGVAVNYDGSVAIMVNEEDHLRIQCLLSGLQVNQAYKYAQTVDDKLEESLDYAFDSRRGYLTACPTNVGTGMRTSVMLHLPATAMTNQINSLIQNVTQFGLTVRGMYGEGTEATGRFYQVSNQVTLGQTEEDIINNLWTVVIQIVEQERYLRNGLLKEMKFQLEDRILRSYGLLTNARMITSNEALGLLSDVRMGMDLGIITWVNRQVLNELIVAIKPAHLQKAAGKEMDPVERDLKRAEIIKEKLTGKKQ</sequence>
<evidence type="ECO:0000256" key="1">
    <source>
        <dbReference type="ARBA" id="ARBA00022679"/>
    </source>
</evidence>
<comment type="caution">
    <text evidence="5">Lacks conserved residue(s) required for the propagation of feature annotation.</text>
</comment>
<dbReference type="HAMAP" id="MF_00602">
    <property type="entry name" value="Prot_Arg_kinase"/>
    <property type="match status" value="1"/>
</dbReference>
<comment type="similarity">
    <text evidence="5 6 7">Belongs to the ATP:guanido phosphotransferase family.</text>
</comment>
<evidence type="ECO:0000259" key="8">
    <source>
        <dbReference type="PROSITE" id="PS51510"/>
    </source>
</evidence>
<keyword evidence="1 5" id="KW-0808">Transferase</keyword>
<dbReference type="OrthoDB" id="9791353at2"/>
<dbReference type="KEGG" id="slp:Slip_2269"/>
<feature type="domain" description="Phosphagen kinase C-terminal" evidence="8">
    <location>
        <begin position="24"/>
        <end position="256"/>
    </location>
</feature>
<dbReference type="PANTHER" id="PTHR11547">
    <property type="entry name" value="ARGININE OR CREATINE KINASE"/>
    <property type="match status" value="1"/>
</dbReference>
<protein>
    <recommendedName>
        <fullName evidence="5">Protein-arginine kinase</fullName>
        <ecNumber evidence="5">2.7.14.1</ecNumber>
    </recommendedName>
</protein>
<dbReference type="AlphaFoldDB" id="D7CJQ5"/>
<evidence type="ECO:0000256" key="7">
    <source>
        <dbReference type="RuleBase" id="RU000505"/>
    </source>
</evidence>
<dbReference type="GO" id="GO:0005524">
    <property type="term" value="F:ATP binding"/>
    <property type="evidence" value="ECO:0007669"/>
    <property type="project" value="UniProtKB-UniRule"/>
</dbReference>
<reference evidence="10" key="1">
    <citation type="journal article" date="2010" name="Stand. Genomic Sci.">
        <title>Complete genome sequence of Syntrophothermus lipocalidus type strain (TGB-C1T).</title>
        <authorList>
            <consortium name="US DOE Joint Genome Institute (JGI-PGF)"/>
            <person name="Djao O."/>
            <person name="Zhang X."/>
            <person name="Lucas S."/>
            <person name="Lapidus A."/>
            <person name="Glavina Del Rio T."/>
            <person name="Nolan M."/>
            <person name="Tice H."/>
            <person name="Cheng J."/>
            <person name="Han C."/>
            <person name="Tapia R."/>
            <person name="Goodwin L."/>
            <person name="Pitluck S."/>
            <person name="Liolios K."/>
            <person name="Ivanova N."/>
            <person name="Mavromatis K."/>
            <person name="Mikhailova N."/>
            <person name="Ovchinnikova G."/>
            <person name="Pati A."/>
            <person name="Brambilla E."/>
            <person name="Chen A."/>
            <person name="Palaniappan K."/>
            <person name="Land M."/>
            <person name="Hauser L."/>
            <person name="Chang Y."/>
            <person name="Jeffries C."/>
            <person name="Rohde M."/>
            <person name="Sikorski J."/>
            <person name="Spring S."/>
            <person name="Goker M."/>
            <person name="Detter J."/>
            <person name="Woyke T."/>
            <person name="Bristow J."/>
            <person name="Eisen J."/>
            <person name="Markowitz V."/>
            <person name="Hugenholtz P."/>
            <person name="Kyrpides N."/>
            <person name="Klenk H."/>
        </authorList>
    </citation>
    <scope>NUCLEOTIDE SEQUENCE [LARGE SCALE GENOMIC DNA]</scope>
    <source>
        <strain evidence="10">DSM 12680 / TGB-C1</strain>
    </source>
</reference>
<evidence type="ECO:0000256" key="4">
    <source>
        <dbReference type="ARBA" id="ARBA00022840"/>
    </source>
</evidence>
<organism evidence="9 10">
    <name type="scientific">Syntrophothermus lipocalidus (strain DSM 12680 / TGB-C1)</name>
    <dbReference type="NCBI Taxonomy" id="643648"/>
    <lineage>
        <taxon>Bacteria</taxon>
        <taxon>Bacillati</taxon>
        <taxon>Bacillota</taxon>
        <taxon>Clostridia</taxon>
        <taxon>Eubacteriales</taxon>
        <taxon>Syntrophomonadaceae</taxon>
        <taxon>Syntrophothermus</taxon>
    </lineage>
</organism>
<keyword evidence="5" id="KW-0021">Allosteric enzyme</keyword>
<dbReference type="eggNOG" id="COG3869">
    <property type="taxonomic scope" value="Bacteria"/>
</dbReference>
<dbReference type="GO" id="GO:0005615">
    <property type="term" value="C:extracellular space"/>
    <property type="evidence" value="ECO:0007669"/>
    <property type="project" value="TreeGrafter"/>
</dbReference>
<dbReference type="HOGENOM" id="CLU_066591_1_0_9"/>
<evidence type="ECO:0000256" key="3">
    <source>
        <dbReference type="ARBA" id="ARBA00022777"/>
    </source>
</evidence>
<dbReference type="NCBIfam" id="NF002194">
    <property type="entry name" value="PRK01059.1-4"/>
    <property type="match status" value="1"/>
</dbReference>
<dbReference type="InterPro" id="IPR023660">
    <property type="entry name" value="Arg_Kinase"/>
</dbReference>
<comment type="function">
    <text evidence="5">Catalyzes the specific phosphorylation of arginine residues in proteins.</text>
</comment>
<name>D7CJQ5_SYNLT</name>
<dbReference type="InterPro" id="IPR000749">
    <property type="entry name" value="ATP-guanido_PTrfase"/>
</dbReference>
<dbReference type="GO" id="GO:0046314">
    <property type="term" value="P:phosphocreatine biosynthetic process"/>
    <property type="evidence" value="ECO:0007669"/>
    <property type="project" value="InterPro"/>
</dbReference>
<evidence type="ECO:0000256" key="5">
    <source>
        <dbReference type="HAMAP-Rule" id="MF_00602"/>
    </source>
</evidence>
<proteinExistence type="inferred from homology"/>
<dbReference type="EMBL" id="CP002048">
    <property type="protein sequence ID" value="ADI03010.1"/>
    <property type="molecule type" value="Genomic_DNA"/>
</dbReference>
<evidence type="ECO:0000256" key="2">
    <source>
        <dbReference type="ARBA" id="ARBA00022741"/>
    </source>
</evidence>
<dbReference type="Pfam" id="PF00217">
    <property type="entry name" value="ATP-gua_Ptrans"/>
    <property type="match status" value="1"/>
</dbReference>
<gene>
    <name evidence="5" type="primary">mcsB</name>
    <name evidence="9" type="ordered locus">Slip_2269</name>
</gene>